<dbReference type="InParanoid" id="A0A1X2HA73"/>
<organism evidence="2 3">
    <name type="scientific">Syncephalastrum racemosum</name>
    <name type="common">Filamentous fungus</name>
    <dbReference type="NCBI Taxonomy" id="13706"/>
    <lineage>
        <taxon>Eukaryota</taxon>
        <taxon>Fungi</taxon>
        <taxon>Fungi incertae sedis</taxon>
        <taxon>Mucoromycota</taxon>
        <taxon>Mucoromycotina</taxon>
        <taxon>Mucoromycetes</taxon>
        <taxon>Mucorales</taxon>
        <taxon>Syncephalastraceae</taxon>
        <taxon>Syncephalastrum</taxon>
    </lineage>
</organism>
<feature type="non-terminal residue" evidence="2">
    <location>
        <position position="115"/>
    </location>
</feature>
<gene>
    <name evidence="2" type="ORF">BCR43DRAFT_493158</name>
</gene>
<dbReference type="EMBL" id="MCGN01000006">
    <property type="protein sequence ID" value="ORY95545.1"/>
    <property type="molecule type" value="Genomic_DNA"/>
</dbReference>
<sequence>MAALFPTTTSRRSRLFTLCSVSVVVSSSPRLSSSLPSTTARRTSAASATLVCPRVPPTAVSESAATPTSFAPRRSSSKSLASLLVMAAIVGLTIKVWLLCSHTKISQLAVCFFFL</sequence>
<comment type="caution">
    <text evidence="2">The sequence shown here is derived from an EMBL/GenBank/DDBJ whole genome shotgun (WGS) entry which is preliminary data.</text>
</comment>
<keyword evidence="3" id="KW-1185">Reference proteome</keyword>
<name>A0A1X2HA73_SYNRA</name>
<evidence type="ECO:0000256" key="1">
    <source>
        <dbReference type="SAM" id="Phobius"/>
    </source>
</evidence>
<keyword evidence="1" id="KW-0472">Membrane</keyword>
<evidence type="ECO:0000313" key="2">
    <source>
        <dbReference type="EMBL" id="ORY95545.1"/>
    </source>
</evidence>
<accession>A0A1X2HA73</accession>
<dbReference type="Proteomes" id="UP000242180">
    <property type="component" value="Unassembled WGS sequence"/>
</dbReference>
<dbReference type="AlphaFoldDB" id="A0A1X2HA73"/>
<proteinExistence type="predicted"/>
<keyword evidence="1" id="KW-0812">Transmembrane</keyword>
<feature type="transmembrane region" description="Helical" evidence="1">
    <location>
        <begin position="80"/>
        <end position="100"/>
    </location>
</feature>
<evidence type="ECO:0000313" key="3">
    <source>
        <dbReference type="Proteomes" id="UP000242180"/>
    </source>
</evidence>
<reference evidence="2 3" key="1">
    <citation type="submission" date="2016-07" db="EMBL/GenBank/DDBJ databases">
        <title>Pervasive Adenine N6-methylation of Active Genes in Fungi.</title>
        <authorList>
            <consortium name="DOE Joint Genome Institute"/>
            <person name="Mondo S.J."/>
            <person name="Dannebaum R.O."/>
            <person name="Kuo R.C."/>
            <person name="Labutti K."/>
            <person name="Haridas S."/>
            <person name="Kuo A."/>
            <person name="Salamov A."/>
            <person name="Ahrendt S.R."/>
            <person name="Lipzen A."/>
            <person name="Sullivan W."/>
            <person name="Andreopoulos W.B."/>
            <person name="Clum A."/>
            <person name="Lindquist E."/>
            <person name="Daum C."/>
            <person name="Ramamoorthy G.K."/>
            <person name="Gryganskyi A."/>
            <person name="Culley D."/>
            <person name="Magnuson J.K."/>
            <person name="James T.Y."/>
            <person name="O'Malley M.A."/>
            <person name="Stajich J.E."/>
            <person name="Spatafora J.W."/>
            <person name="Visel A."/>
            <person name="Grigoriev I.V."/>
        </authorList>
    </citation>
    <scope>NUCLEOTIDE SEQUENCE [LARGE SCALE GENOMIC DNA]</scope>
    <source>
        <strain evidence="2 3">NRRL 2496</strain>
    </source>
</reference>
<keyword evidence="1" id="KW-1133">Transmembrane helix</keyword>
<protein>
    <submittedName>
        <fullName evidence="2">Uncharacterized protein</fullName>
    </submittedName>
</protein>